<keyword evidence="1" id="KW-0175">Coiled coil</keyword>
<evidence type="ECO:0000313" key="3">
    <source>
        <dbReference type="EMBL" id="EDK46054.1"/>
    </source>
</evidence>
<protein>
    <submittedName>
        <fullName evidence="3">Uncharacterized protein</fullName>
    </submittedName>
</protein>
<keyword evidence="4" id="KW-1185">Reference proteome</keyword>
<organism evidence="3 4">
    <name type="scientific">Lodderomyces elongisporus (strain ATCC 11503 / CBS 2605 / JCM 1781 / NBRC 1676 / NRRL YB-4239)</name>
    <name type="common">Yeast</name>
    <name type="synonym">Saccharomyces elongisporus</name>
    <dbReference type="NCBI Taxonomy" id="379508"/>
    <lineage>
        <taxon>Eukaryota</taxon>
        <taxon>Fungi</taxon>
        <taxon>Dikarya</taxon>
        <taxon>Ascomycota</taxon>
        <taxon>Saccharomycotina</taxon>
        <taxon>Pichiomycetes</taxon>
        <taxon>Debaryomycetaceae</taxon>
        <taxon>Candida/Lodderomyces clade</taxon>
        <taxon>Lodderomyces</taxon>
    </lineage>
</organism>
<feature type="region of interest" description="Disordered" evidence="2">
    <location>
        <begin position="922"/>
        <end position="1054"/>
    </location>
</feature>
<dbReference type="Proteomes" id="UP000001996">
    <property type="component" value="Unassembled WGS sequence"/>
</dbReference>
<feature type="compositionally biased region" description="Polar residues" evidence="2">
    <location>
        <begin position="451"/>
        <end position="480"/>
    </location>
</feature>
<evidence type="ECO:0000256" key="1">
    <source>
        <dbReference type="SAM" id="Coils"/>
    </source>
</evidence>
<feature type="compositionally biased region" description="Basic and acidic residues" evidence="2">
    <location>
        <begin position="990"/>
        <end position="1006"/>
    </location>
</feature>
<dbReference type="EMBL" id="CH981529">
    <property type="protein sequence ID" value="EDK46054.1"/>
    <property type="molecule type" value="Genomic_DNA"/>
</dbReference>
<accession>A5E3P6</accession>
<feature type="compositionally biased region" description="Basic and acidic residues" evidence="2">
    <location>
        <begin position="963"/>
        <end position="973"/>
    </location>
</feature>
<feature type="compositionally biased region" description="Low complexity" evidence="2">
    <location>
        <begin position="382"/>
        <end position="391"/>
    </location>
</feature>
<dbReference type="VEuPathDB" id="FungiDB:LELG_04234"/>
<name>A5E3P6_LODEL</name>
<dbReference type="InParanoid" id="A5E3P6"/>
<evidence type="ECO:0000256" key="2">
    <source>
        <dbReference type="SAM" id="MobiDB-lite"/>
    </source>
</evidence>
<feature type="compositionally biased region" description="Basic and acidic residues" evidence="2">
    <location>
        <begin position="437"/>
        <end position="450"/>
    </location>
</feature>
<dbReference type="KEGG" id="lel:PVL30_003961"/>
<feature type="compositionally biased region" description="Polar residues" evidence="2">
    <location>
        <begin position="283"/>
        <end position="293"/>
    </location>
</feature>
<proteinExistence type="predicted"/>
<gene>
    <name evidence="3" type="ORF">LELG_04234</name>
</gene>
<feature type="region of interest" description="Disordered" evidence="2">
    <location>
        <begin position="266"/>
        <end position="293"/>
    </location>
</feature>
<feature type="compositionally biased region" description="Basic residues" evidence="2">
    <location>
        <begin position="1297"/>
        <end position="1317"/>
    </location>
</feature>
<dbReference type="GeneID" id="5231720"/>
<feature type="compositionally biased region" description="Basic and acidic residues" evidence="2">
    <location>
        <begin position="1229"/>
        <end position="1276"/>
    </location>
</feature>
<evidence type="ECO:0000313" key="4">
    <source>
        <dbReference type="Proteomes" id="UP000001996"/>
    </source>
</evidence>
<reference evidence="3 4" key="1">
    <citation type="journal article" date="2009" name="Nature">
        <title>Evolution of pathogenicity and sexual reproduction in eight Candida genomes.</title>
        <authorList>
            <person name="Butler G."/>
            <person name="Rasmussen M.D."/>
            <person name="Lin M.F."/>
            <person name="Santos M.A."/>
            <person name="Sakthikumar S."/>
            <person name="Munro C.A."/>
            <person name="Rheinbay E."/>
            <person name="Grabherr M."/>
            <person name="Forche A."/>
            <person name="Reedy J.L."/>
            <person name="Agrafioti I."/>
            <person name="Arnaud M.B."/>
            <person name="Bates S."/>
            <person name="Brown A.J."/>
            <person name="Brunke S."/>
            <person name="Costanzo M.C."/>
            <person name="Fitzpatrick D.A."/>
            <person name="de Groot P.W."/>
            <person name="Harris D."/>
            <person name="Hoyer L.L."/>
            <person name="Hube B."/>
            <person name="Klis F.M."/>
            <person name="Kodira C."/>
            <person name="Lennard N."/>
            <person name="Logue M.E."/>
            <person name="Martin R."/>
            <person name="Neiman A.M."/>
            <person name="Nikolaou E."/>
            <person name="Quail M.A."/>
            <person name="Quinn J."/>
            <person name="Santos M.C."/>
            <person name="Schmitzberger F.F."/>
            <person name="Sherlock G."/>
            <person name="Shah P."/>
            <person name="Silverstein K.A."/>
            <person name="Skrzypek M.S."/>
            <person name="Soll D."/>
            <person name="Staggs R."/>
            <person name="Stansfield I."/>
            <person name="Stumpf M.P."/>
            <person name="Sudbery P.E."/>
            <person name="Srikantha T."/>
            <person name="Zeng Q."/>
            <person name="Berman J."/>
            <person name="Berriman M."/>
            <person name="Heitman J."/>
            <person name="Gow N.A."/>
            <person name="Lorenz M.C."/>
            <person name="Birren B.W."/>
            <person name="Kellis M."/>
            <person name="Cuomo C.A."/>
        </authorList>
    </citation>
    <scope>NUCLEOTIDE SEQUENCE [LARGE SCALE GENOMIC DNA]</scope>
    <source>
        <strain evidence="4">ATCC 11503 / BCRC 21390 / CBS 2605 / JCM 1781 / NBRC 1676 / NRRL YB-4239</strain>
    </source>
</reference>
<feature type="coiled-coil region" evidence="1">
    <location>
        <begin position="713"/>
        <end position="740"/>
    </location>
</feature>
<feature type="region of interest" description="Disordered" evidence="2">
    <location>
        <begin position="375"/>
        <end position="402"/>
    </location>
</feature>
<feature type="region of interest" description="Disordered" evidence="2">
    <location>
        <begin position="1229"/>
        <end position="1324"/>
    </location>
</feature>
<dbReference type="HOGENOM" id="CLU_259596_0_0_1"/>
<feature type="compositionally biased region" description="Acidic residues" evidence="2">
    <location>
        <begin position="947"/>
        <end position="962"/>
    </location>
</feature>
<feature type="compositionally biased region" description="Low complexity" evidence="2">
    <location>
        <begin position="481"/>
        <end position="497"/>
    </location>
</feature>
<feature type="compositionally biased region" description="Basic and acidic residues" evidence="2">
    <location>
        <begin position="1285"/>
        <end position="1296"/>
    </location>
</feature>
<sequence length="1324" mass="150614">MSFLGLGWKSNNKKKQKKIDNRIDANVQTQEPKGSIFNRFLEFIAPPQQTDQKEHNIGQLQENGVNNTLNDQVGNIKSLNGAEGIGQMKNNGDDELYFDAQDSIVADNSGTVKAWLENTYLPSNEQLSKSIHDTPSLYKERLSWRSRNANQLEVETSVILSPQLSKYSNASNVKPERPLQSKIRDIGTPTPQKKNCPLSLEEATEALDDSNIRPNENIKSIDLETSRIKKPKKSAKWRISQMLKKRMEKEKEVLEPQTIYSPKMDIVTSKSPFSPNLGHPRKSQSPSSTNSNHVNFIESATDKFSNKVGETSFEESPSLKTRKEKQLQVNTSAGTISLRRKQKVADEGNVSNLQDFMNLRSKVMDANHNDRQPIQKQLSDFKTTNTSTPNSKKSRLLIRASPQEENNNLIKFRIRPRKNQRLEVQTQILAQEEEQEQEQKQEQLGRKDHNGQSSSFVNDQQNHFNSPLDSKNILQTLPTSQTHQTNQRQPTQQTKQTPKVFDSKFNVTSPPEHFIQPLESTTLNTEPINSSPVTIIRVIEGKNSTNNNDFTLRLLPTSPPKSNTHIHKIGEFYVKLPHRTPKPLNFFPTETQHLHSLNESLHRHEKKSKSLIPITTPEKQTLKKIRAPQSSSLFPTRSPEMVLGDDLQKILSVDNFQISSPKLSAFVRASPKLINAQFRPREHEDLTTNKQQLVNKDNNSTEIEQSQITKFPLTAAQKRRKRIAERAKELEAKQKVKKRKKIIRRGNVSWMANTSDEYSEDDEIQEIAEARAQAAIDKKKRDPNYNEGNFKNSSTFIDLAETGLDSLHRSHEKTCKNKHKPEHDYQVNENDALLEKLDEDGHFNKSVNTGQIINIEETNIGTEKTATDLSEASLENDKNKRVVFNLESNMDASKVHEEKKVESINTKEFKQFDSLFVPESPSKWRVDDVGENGDDVEKTKKRKEGKDEETEEGEGKDEEKEEEDFKNTEKSKELSSSNLNNKHMVGQIESTHDSETLPTEKSKPDSIPKTVTAHGADNIDSNQRHAVASQDERFSTSSISFGQLEEGKREGSVRDFATSTQEAQTRANKQDDFSEDSQYNFTAKLFSTKTDSKDQAIGIAPTECVENRASTSSDRNGDIKISNNCSDNQGEAFDKYAAEGAKDQHISSCIEVEKTISQTTVFLQSLDRGETRHIDHSVYLETSAHRFDMSSVSQRYGEIELDTGKTKRRKAFLDEGLNTKEKVINERTEVKKKEEGKVEQKEEGKVEQKEEGKVEQKEEGKVEQKEEGQEDLDKANHTTSAIAIETKDFSSDEKLKKPSKAKNRANQSRRRKKRRIEKKTPYVD</sequence>
<feature type="region of interest" description="Disordered" evidence="2">
    <location>
        <begin position="432"/>
        <end position="511"/>
    </location>
</feature>